<organism evidence="2 3">
    <name type="scientific">Cirrhinus molitorella</name>
    <name type="common">mud carp</name>
    <dbReference type="NCBI Taxonomy" id="172907"/>
    <lineage>
        <taxon>Eukaryota</taxon>
        <taxon>Metazoa</taxon>
        <taxon>Chordata</taxon>
        <taxon>Craniata</taxon>
        <taxon>Vertebrata</taxon>
        <taxon>Euteleostomi</taxon>
        <taxon>Actinopterygii</taxon>
        <taxon>Neopterygii</taxon>
        <taxon>Teleostei</taxon>
        <taxon>Ostariophysi</taxon>
        <taxon>Cypriniformes</taxon>
        <taxon>Cyprinidae</taxon>
        <taxon>Labeoninae</taxon>
        <taxon>Labeonini</taxon>
        <taxon>Cirrhinus</taxon>
    </lineage>
</organism>
<keyword evidence="3" id="KW-1185">Reference proteome</keyword>
<feature type="compositionally biased region" description="Basic residues" evidence="1">
    <location>
        <begin position="1"/>
        <end position="17"/>
    </location>
</feature>
<dbReference type="Proteomes" id="UP001558613">
    <property type="component" value="Unassembled WGS sequence"/>
</dbReference>
<evidence type="ECO:0000313" key="3">
    <source>
        <dbReference type="Proteomes" id="UP001558613"/>
    </source>
</evidence>
<dbReference type="EMBL" id="JAYMGO010000019">
    <property type="protein sequence ID" value="KAL1254986.1"/>
    <property type="molecule type" value="Genomic_DNA"/>
</dbReference>
<comment type="caution">
    <text evidence="2">The sequence shown here is derived from an EMBL/GenBank/DDBJ whole genome shotgun (WGS) entry which is preliminary data.</text>
</comment>
<evidence type="ECO:0000256" key="1">
    <source>
        <dbReference type="SAM" id="MobiDB-lite"/>
    </source>
</evidence>
<feature type="region of interest" description="Disordered" evidence="1">
    <location>
        <begin position="1"/>
        <end position="33"/>
    </location>
</feature>
<protein>
    <submittedName>
        <fullName evidence="2">Uncharacterized protein</fullName>
    </submittedName>
</protein>
<gene>
    <name evidence="2" type="ORF">QQF64_013047</name>
</gene>
<evidence type="ECO:0000313" key="2">
    <source>
        <dbReference type="EMBL" id="KAL1254986.1"/>
    </source>
</evidence>
<reference evidence="2 3" key="1">
    <citation type="submission" date="2023-09" db="EMBL/GenBank/DDBJ databases">
        <authorList>
            <person name="Wang M."/>
        </authorList>
    </citation>
    <scope>NUCLEOTIDE SEQUENCE [LARGE SCALE GENOMIC DNA]</scope>
    <source>
        <strain evidence="2">GT-2023</strain>
        <tissue evidence="2">Liver</tissue>
    </source>
</reference>
<name>A0ABR3LSB2_9TELE</name>
<sequence>MSGRKTGHPAARHKQARVFRSARWDRGPRADYTPPRQEAIVLINSKRRRAVDMLRWESAGVPRPGRAPDRYCSSV</sequence>
<accession>A0ABR3LSB2</accession>
<proteinExistence type="predicted"/>